<dbReference type="InterPro" id="IPR000551">
    <property type="entry name" value="MerR-type_HTH_dom"/>
</dbReference>
<feature type="region of interest" description="Disordered" evidence="2">
    <location>
        <begin position="1"/>
        <end position="21"/>
    </location>
</feature>
<feature type="domain" description="HTH merR-type" evidence="3">
    <location>
        <begin position="115"/>
        <end position="145"/>
    </location>
</feature>
<reference evidence="4 5" key="1">
    <citation type="submission" date="2019-02" db="EMBL/GenBank/DDBJ databases">
        <title>Deep-cultivation of Planctomycetes and their phenomic and genomic characterization uncovers novel biology.</title>
        <authorList>
            <person name="Wiegand S."/>
            <person name="Jogler M."/>
            <person name="Boedeker C."/>
            <person name="Pinto D."/>
            <person name="Vollmers J."/>
            <person name="Rivas-Marin E."/>
            <person name="Kohn T."/>
            <person name="Peeters S.H."/>
            <person name="Heuer A."/>
            <person name="Rast P."/>
            <person name="Oberbeckmann S."/>
            <person name="Bunk B."/>
            <person name="Jeske O."/>
            <person name="Meyerdierks A."/>
            <person name="Storesund J.E."/>
            <person name="Kallscheuer N."/>
            <person name="Luecker S."/>
            <person name="Lage O.M."/>
            <person name="Pohl T."/>
            <person name="Merkel B.J."/>
            <person name="Hornburger P."/>
            <person name="Mueller R.-W."/>
            <person name="Bruemmer F."/>
            <person name="Labrenz M."/>
            <person name="Spormann A.M."/>
            <person name="Op Den Camp H."/>
            <person name="Overmann J."/>
            <person name="Amann R."/>
            <person name="Jetten M.S.M."/>
            <person name="Mascher T."/>
            <person name="Medema M.H."/>
            <person name="Devos D.P."/>
            <person name="Kaster A.-K."/>
            <person name="Ovreas L."/>
            <person name="Rohde M."/>
            <person name="Galperin M.Y."/>
            <person name="Jogler C."/>
        </authorList>
    </citation>
    <scope>NUCLEOTIDE SEQUENCE [LARGE SCALE GENOMIC DNA]</scope>
    <source>
        <strain evidence="4 5">Poly41</strain>
    </source>
</reference>
<dbReference type="Pfam" id="PF13411">
    <property type="entry name" value="MerR_1"/>
    <property type="match status" value="1"/>
</dbReference>
<evidence type="ECO:0000313" key="4">
    <source>
        <dbReference type="EMBL" id="TWU41727.1"/>
    </source>
</evidence>
<comment type="caution">
    <text evidence="4">The sequence shown here is derived from an EMBL/GenBank/DDBJ whole genome shotgun (WGS) entry which is preliminary data.</text>
</comment>
<dbReference type="InterPro" id="IPR019734">
    <property type="entry name" value="TPR_rpt"/>
</dbReference>
<keyword evidence="1" id="KW-0802">TPR repeat</keyword>
<accession>A0A5C6E178</accession>
<proteinExistence type="predicted"/>
<organism evidence="4 5">
    <name type="scientific">Novipirellula artificiosorum</name>
    <dbReference type="NCBI Taxonomy" id="2528016"/>
    <lineage>
        <taxon>Bacteria</taxon>
        <taxon>Pseudomonadati</taxon>
        <taxon>Planctomycetota</taxon>
        <taxon>Planctomycetia</taxon>
        <taxon>Pirellulales</taxon>
        <taxon>Pirellulaceae</taxon>
        <taxon>Novipirellula</taxon>
    </lineage>
</organism>
<name>A0A5C6E178_9BACT</name>
<feature type="repeat" description="TPR" evidence="1">
    <location>
        <begin position="339"/>
        <end position="372"/>
    </location>
</feature>
<dbReference type="RefSeq" id="WP_146523911.1">
    <property type="nucleotide sequence ID" value="NZ_SJPV01000001.1"/>
</dbReference>
<dbReference type="Gene3D" id="1.10.1660.10">
    <property type="match status" value="1"/>
</dbReference>
<dbReference type="InterPro" id="IPR009061">
    <property type="entry name" value="DNA-bd_dom_put_sf"/>
</dbReference>
<dbReference type="GO" id="GO:0003677">
    <property type="term" value="F:DNA binding"/>
    <property type="evidence" value="ECO:0007669"/>
    <property type="project" value="InterPro"/>
</dbReference>
<dbReference type="GO" id="GO:0006355">
    <property type="term" value="P:regulation of DNA-templated transcription"/>
    <property type="evidence" value="ECO:0007669"/>
    <property type="project" value="InterPro"/>
</dbReference>
<gene>
    <name evidence="4" type="ORF">Poly41_00190</name>
</gene>
<dbReference type="PANTHER" id="PTHR44998:SF1">
    <property type="entry name" value="UDP-N-ACETYLGLUCOSAMINE--PEPTIDE N-ACETYLGLUCOSAMINYLTRANSFERASE 110 KDA SUBUNIT"/>
    <property type="match status" value="1"/>
</dbReference>
<dbReference type="Proteomes" id="UP000319143">
    <property type="component" value="Unassembled WGS sequence"/>
</dbReference>
<evidence type="ECO:0000259" key="3">
    <source>
        <dbReference type="PROSITE" id="PS50937"/>
    </source>
</evidence>
<dbReference type="SUPFAM" id="SSF46955">
    <property type="entry name" value="Putative DNA-binding domain"/>
    <property type="match status" value="1"/>
</dbReference>
<dbReference type="EMBL" id="SJPV01000001">
    <property type="protein sequence ID" value="TWU41727.1"/>
    <property type="molecule type" value="Genomic_DNA"/>
</dbReference>
<sequence>MDPDDDTQRSDQPESSRDAGSLHGIRVALAGRFGSMLRREAANVLRSFGAEIVDQKGAELDWVVIGADQSPLSEADLLSESTRHAIALGTCELVHETGLWQRLGLVDLEPSTRRYYTPAMLAHLLGISVRIVRRWQRLGLITPVETLHRLPYFDFAEVATAKRLAKWIAAGESATVIEQRLVEWVELLPNIHRPLDQLSILVEGKQVLLRGGEGLIEPGGQLRFDFDAFEQGTLNEKQINASAPPPTVLSIVRDNNTSFPYNLEQADGDDEDELMSAAFQAEDAGDLQLAIDFYHAMLSRDGPHADLCFQLGELLYRRGEAIAARERYYTAIELDPDFVEARASLGIVLAETDQQELAVAAFRGALEIFPDYADVHYHLARTLDDLARCAEAVKHWRRFLSLYPDSPWAAEARMRLDGLDD</sequence>
<dbReference type="PROSITE" id="PS50005">
    <property type="entry name" value="TPR"/>
    <property type="match status" value="2"/>
</dbReference>
<dbReference type="OrthoDB" id="261498at2"/>
<evidence type="ECO:0000256" key="2">
    <source>
        <dbReference type="SAM" id="MobiDB-lite"/>
    </source>
</evidence>
<dbReference type="Pfam" id="PF13174">
    <property type="entry name" value="TPR_6"/>
    <property type="match status" value="1"/>
</dbReference>
<dbReference type="AlphaFoldDB" id="A0A5C6E178"/>
<feature type="compositionally biased region" description="Basic and acidic residues" evidence="2">
    <location>
        <begin position="1"/>
        <end position="17"/>
    </location>
</feature>
<dbReference type="Gene3D" id="1.25.40.10">
    <property type="entry name" value="Tetratricopeptide repeat domain"/>
    <property type="match status" value="1"/>
</dbReference>
<dbReference type="SUPFAM" id="SSF48452">
    <property type="entry name" value="TPR-like"/>
    <property type="match status" value="1"/>
</dbReference>
<evidence type="ECO:0000256" key="1">
    <source>
        <dbReference type="PROSITE-ProRule" id="PRU00339"/>
    </source>
</evidence>
<feature type="repeat" description="TPR" evidence="1">
    <location>
        <begin position="305"/>
        <end position="338"/>
    </location>
</feature>
<keyword evidence="5" id="KW-1185">Reference proteome</keyword>
<dbReference type="SMART" id="SM00028">
    <property type="entry name" value="TPR"/>
    <property type="match status" value="3"/>
</dbReference>
<dbReference type="PROSITE" id="PS50937">
    <property type="entry name" value="HTH_MERR_2"/>
    <property type="match status" value="1"/>
</dbReference>
<protein>
    <submittedName>
        <fullName evidence="4">Tetratricopeptide repeat protein</fullName>
    </submittedName>
</protein>
<dbReference type="PROSITE" id="PS00552">
    <property type="entry name" value="HTH_MERR_1"/>
    <property type="match status" value="1"/>
</dbReference>
<evidence type="ECO:0000313" key="5">
    <source>
        <dbReference type="Proteomes" id="UP000319143"/>
    </source>
</evidence>
<dbReference type="InterPro" id="IPR011990">
    <property type="entry name" value="TPR-like_helical_dom_sf"/>
</dbReference>
<dbReference type="PANTHER" id="PTHR44998">
    <property type="match status" value="1"/>
</dbReference>